<sequence length="118" mass="13843">MSRVRCRSAFREGQADGKLARRMRVIRESSEGVLKWMAEDSNSHRYELDPKASSVNDWRFTGQSTEWNIAEEGLYEKGRRRSRVNMVKDPGILAVSGGFKDIQLCHRRRIERRRCTRL</sequence>
<organism evidence="1 2">
    <name type="scientific">Panagrellus redivivus</name>
    <name type="common">Microworm</name>
    <dbReference type="NCBI Taxonomy" id="6233"/>
    <lineage>
        <taxon>Eukaryota</taxon>
        <taxon>Metazoa</taxon>
        <taxon>Ecdysozoa</taxon>
        <taxon>Nematoda</taxon>
        <taxon>Chromadorea</taxon>
        <taxon>Rhabditida</taxon>
        <taxon>Tylenchina</taxon>
        <taxon>Panagrolaimomorpha</taxon>
        <taxon>Panagrolaimoidea</taxon>
        <taxon>Panagrolaimidae</taxon>
        <taxon>Panagrellus</taxon>
    </lineage>
</organism>
<dbReference type="AlphaFoldDB" id="A0A7E4V6D4"/>
<reference evidence="1" key="1">
    <citation type="journal article" date="2013" name="Genetics">
        <title>The draft genome and transcriptome of Panagrellus redivivus are shaped by the harsh demands of a free-living lifestyle.</title>
        <authorList>
            <person name="Srinivasan J."/>
            <person name="Dillman A.R."/>
            <person name="Macchietto M.G."/>
            <person name="Heikkinen L."/>
            <person name="Lakso M."/>
            <person name="Fracchia K.M."/>
            <person name="Antoshechkin I."/>
            <person name="Mortazavi A."/>
            <person name="Wong G."/>
            <person name="Sternberg P.W."/>
        </authorList>
    </citation>
    <scope>NUCLEOTIDE SEQUENCE [LARGE SCALE GENOMIC DNA]</scope>
    <source>
        <strain evidence="1">MT8872</strain>
    </source>
</reference>
<proteinExistence type="predicted"/>
<dbReference type="Proteomes" id="UP000492821">
    <property type="component" value="Unassembled WGS sequence"/>
</dbReference>
<accession>A0A7E4V6D4</accession>
<dbReference type="WBParaSite" id="Pan_g17165.t1">
    <property type="protein sequence ID" value="Pan_g17165.t1"/>
    <property type="gene ID" value="Pan_g17165"/>
</dbReference>
<reference evidence="2" key="2">
    <citation type="submission" date="2020-10" db="UniProtKB">
        <authorList>
            <consortium name="WormBaseParasite"/>
        </authorList>
    </citation>
    <scope>IDENTIFICATION</scope>
</reference>
<evidence type="ECO:0000313" key="1">
    <source>
        <dbReference type="Proteomes" id="UP000492821"/>
    </source>
</evidence>
<evidence type="ECO:0000313" key="2">
    <source>
        <dbReference type="WBParaSite" id="Pan_g17165.t1"/>
    </source>
</evidence>
<protein>
    <submittedName>
        <fullName evidence="2">Uncharacterized protein</fullName>
    </submittedName>
</protein>
<keyword evidence="1" id="KW-1185">Reference proteome</keyword>
<name>A0A7E4V6D4_PANRE</name>